<gene>
    <name evidence="1" type="ORF">BN4615_P9513</name>
</gene>
<accession>A0A1M4EMD3</accession>
<evidence type="ECO:0000313" key="1">
    <source>
        <dbReference type="EMBL" id="SBO99997.1"/>
    </source>
</evidence>
<sequence>MNEHLTALRREMMRLSCALQQANFIALMRAFADAILTDQ</sequence>
<organism evidence="1">
    <name type="scientific">Nonomuraea gerenzanensis</name>
    <dbReference type="NCBI Taxonomy" id="93944"/>
    <lineage>
        <taxon>Bacteria</taxon>
        <taxon>Bacillati</taxon>
        <taxon>Actinomycetota</taxon>
        <taxon>Actinomycetes</taxon>
        <taxon>Streptosporangiales</taxon>
        <taxon>Streptosporangiaceae</taxon>
        <taxon>Nonomuraea</taxon>
    </lineage>
</organism>
<reference evidence="1" key="1">
    <citation type="submission" date="2016-04" db="EMBL/GenBank/DDBJ databases">
        <authorList>
            <person name="Evans L.H."/>
            <person name="Alamgir A."/>
            <person name="Owens N."/>
            <person name="Weber N.D."/>
            <person name="Virtaneva K."/>
            <person name="Barbian K."/>
            <person name="Babar A."/>
            <person name="Rosenke K."/>
        </authorList>
    </citation>
    <scope>NUCLEOTIDE SEQUENCE</scope>
    <source>
        <strain evidence="1">Nono1</strain>
    </source>
</reference>
<dbReference type="AlphaFoldDB" id="A0A1M4EMD3"/>
<proteinExistence type="predicted"/>
<dbReference type="EMBL" id="LT559118">
    <property type="protein sequence ID" value="SBO99997.1"/>
    <property type="molecule type" value="Genomic_DNA"/>
</dbReference>
<name>A0A1M4EMD3_9ACTN</name>
<protein>
    <submittedName>
        <fullName evidence="1">Uncharacterized protein</fullName>
    </submittedName>
</protein>